<keyword evidence="1" id="KW-0472">Membrane</keyword>
<proteinExistence type="predicted"/>
<protein>
    <recommendedName>
        <fullName evidence="4">Patatin-like phospholipase</fullName>
    </recommendedName>
</protein>
<sequence>MLFLKLVSDFGIFSFKFDVMMIKLLLFFEGFNIWFKNLLRELSNNIISLFFIGFVYLALWHFPQTVDLLLILNQADTFLLEVPLYFSLLIIAAFLIWNAPKYFYFHNYKDITLTNLIGFVPNQHYRFQDKSESASYNYITRIHMRKTLPRILAILLLTISALSILNAMELFGLENTYTRFLNPTNTLILIIFLLLLLSEPKLYKLLKDFLNRSAKTKFFVFIVSIGLMVLIISLGTLNTQAEKDLGNLFLSNSALVLLFFTLSFNSYRFLKRFPKKLFYTLILMSGFIMLTTFLLFNFYPSLVTGINPLSVLILSLLSLFMICFVLILLGKKMRFPLLSIVTVFCIFSAKFFSDTSDHYQLNLIETQVDRPSLDTYIYHWLKSRENIIKNADSFFPIIMASSEGGGSRAGLWAFLVHSYLYEKSNGDYFEKHLLSLTGASGGGVGNSMFFAEARNTSLQGKKSNFVIDRDTQNTNLNYKASNIYKENYLSVALLSLLGRDLFKEVTSLFNFKNRGQLLEEQWTRTHEEYFLDSKGKSIMDKEFLSFYANILISDTTDFVLQKTPPLLLVNTTHTQTGNYNIISPVEYSDVRELRGMNDFFEGLQSNYPNNSIALSTAMRINASFPFITPVGEVRKRMKTEVSMSDQYADAGYYDNIGGRVSIGIEEVLKRVLNDSFPLLKEKVRIKHLIITNEEDRKIAKTSTQLSAPLTTLKNVRYGHTKEVMKKLGEDYIISLKQTEIIPSSVNPLTGGIKKEEFSIKPVLPLGRYLSTVAIRSMEARLDSVSVDLDLILE</sequence>
<gene>
    <name evidence="2" type="ORF">SAMN04487910_4474</name>
</gene>
<evidence type="ECO:0000313" key="3">
    <source>
        <dbReference type="Proteomes" id="UP000198521"/>
    </source>
</evidence>
<keyword evidence="3" id="KW-1185">Reference proteome</keyword>
<feature type="transmembrane region" description="Helical" evidence="1">
    <location>
        <begin position="12"/>
        <end position="35"/>
    </location>
</feature>
<evidence type="ECO:0008006" key="4">
    <source>
        <dbReference type="Google" id="ProtNLM"/>
    </source>
</evidence>
<feature type="transmembrane region" description="Helical" evidence="1">
    <location>
        <begin position="305"/>
        <end position="328"/>
    </location>
</feature>
<feature type="transmembrane region" description="Helical" evidence="1">
    <location>
        <begin position="180"/>
        <end position="197"/>
    </location>
</feature>
<dbReference type="STRING" id="1038014.SAMN04487910_4474"/>
<accession>A0A1H7WMK6</accession>
<dbReference type="AlphaFoldDB" id="A0A1H7WMK6"/>
<dbReference type="EMBL" id="FOAB01000011">
    <property type="protein sequence ID" value="SEM22743.1"/>
    <property type="molecule type" value="Genomic_DNA"/>
</dbReference>
<dbReference type="OrthoDB" id="1488930at2"/>
<name>A0A1H7WMK6_AQUAM</name>
<feature type="transmembrane region" description="Helical" evidence="1">
    <location>
        <begin position="151"/>
        <end position="168"/>
    </location>
</feature>
<feature type="transmembrane region" description="Helical" evidence="1">
    <location>
        <begin position="218"/>
        <end position="237"/>
    </location>
</feature>
<feature type="transmembrane region" description="Helical" evidence="1">
    <location>
        <begin position="335"/>
        <end position="353"/>
    </location>
</feature>
<organism evidence="2 3">
    <name type="scientific">Aquimarina amphilecti</name>
    <dbReference type="NCBI Taxonomy" id="1038014"/>
    <lineage>
        <taxon>Bacteria</taxon>
        <taxon>Pseudomonadati</taxon>
        <taxon>Bacteroidota</taxon>
        <taxon>Flavobacteriia</taxon>
        <taxon>Flavobacteriales</taxon>
        <taxon>Flavobacteriaceae</taxon>
        <taxon>Aquimarina</taxon>
    </lineage>
</organism>
<dbReference type="RefSeq" id="WP_091412508.1">
    <property type="nucleotide sequence ID" value="NZ_FOAB01000011.1"/>
</dbReference>
<feature type="transmembrane region" description="Helical" evidence="1">
    <location>
        <begin position="42"/>
        <end position="62"/>
    </location>
</feature>
<keyword evidence="1" id="KW-0812">Transmembrane</keyword>
<evidence type="ECO:0000313" key="2">
    <source>
        <dbReference type="EMBL" id="SEM22743.1"/>
    </source>
</evidence>
<feature type="transmembrane region" description="Helical" evidence="1">
    <location>
        <begin position="277"/>
        <end position="299"/>
    </location>
</feature>
<feature type="transmembrane region" description="Helical" evidence="1">
    <location>
        <begin position="82"/>
        <end position="99"/>
    </location>
</feature>
<dbReference type="Proteomes" id="UP000198521">
    <property type="component" value="Unassembled WGS sequence"/>
</dbReference>
<evidence type="ECO:0000256" key="1">
    <source>
        <dbReference type="SAM" id="Phobius"/>
    </source>
</evidence>
<feature type="transmembrane region" description="Helical" evidence="1">
    <location>
        <begin position="249"/>
        <end position="270"/>
    </location>
</feature>
<reference evidence="2 3" key="1">
    <citation type="submission" date="2016-10" db="EMBL/GenBank/DDBJ databases">
        <authorList>
            <person name="de Groot N.N."/>
        </authorList>
    </citation>
    <scope>NUCLEOTIDE SEQUENCE [LARGE SCALE GENOMIC DNA]</scope>
    <source>
        <strain evidence="2 3">DSM 25232</strain>
    </source>
</reference>
<keyword evidence="1" id="KW-1133">Transmembrane helix</keyword>